<evidence type="ECO:0000313" key="1">
    <source>
        <dbReference type="EMBL" id="KAF2276622.1"/>
    </source>
</evidence>
<dbReference type="Proteomes" id="UP000800097">
    <property type="component" value="Unassembled WGS sequence"/>
</dbReference>
<dbReference type="EMBL" id="ML986492">
    <property type="protein sequence ID" value="KAF2276622.1"/>
    <property type="molecule type" value="Genomic_DNA"/>
</dbReference>
<sequence>MPNGYIRLSKTQLGHILDFTREVKDAVWSLYHIHDVSEDGIKNYVEIWEQIHSAIHEDDEFYKDDDYKTPYDVLKILKPTAMNLLIYIRMLAAKADAECWTCNGRRLRAEAAVIEQSMKEMEEKINGDFGEFVTALWPPAK</sequence>
<name>A0A6A6JJI1_WESOR</name>
<organism evidence="1 2">
    <name type="scientific">Westerdykella ornata</name>
    <dbReference type="NCBI Taxonomy" id="318751"/>
    <lineage>
        <taxon>Eukaryota</taxon>
        <taxon>Fungi</taxon>
        <taxon>Dikarya</taxon>
        <taxon>Ascomycota</taxon>
        <taxon>Pezizomycotina</taxon>
        <taxon>Dothideomycetes</taxon>
        <taxon>Pleosporomycetidae</taxon>
        <taxon>Pleosporales</taxon>
        <taxon>Sporormiaceae</taxon>
        <taxon>Westerdykella</taxon>
    </lineage>
</organism>
<evidence type="ECO:0000313" key="2">
    <source>
        <dbReference type="Proteomes" id="UP000800097"/>
    </source>
</evidence>
<dbReference type="GeneID" id="54552911"/>
<protein>
    <submittedName>
        <fullName evidence="1">Uncharacterized protein</fullName>
    </submittedName>
</protein>
<dbReference type="RefSeq" id="XP_033654161.1">
    <property type="nucleotide sequence ID" value="XM_033799736.1"/>
</dbReference>
<proteinExistence type="predicted"/>
<dbReference type="AlphaFoldDB" id="A0A6A6JJI1"/>
<keyword evidence="2" id="KW-1185">Reference proteome</keyword>
<gene>
    <name evidence="1" type="ORF">EI97DRAFT_442019</name>
</gene>
<reference evidence="1" key="1">
    <citation type="journal article" date="2020" name="Stud. Mycol.">
        <title>101 Dothideomycetes genomes: a test case for predicting lifestyles and emergence of pathogens.</title>
        <authorList>
            <person name="Haridas S."/>
            <person name="Albert R."/>
            <person name="Binder M."/>
            <person name="Bloem J."/>
            <person name="Labutti K."/>
            <person name="Salamov A."/>
            <person name="Andreopoulos B."/>
            <person name="Baker S."/>
            <person name="Barry K."/>
            <person name="Bills G."/>
            <person name="Bluhm B."/>
            <person name="Cannon C."/>
            <person name="Castanera R."/>
            <person name="Culley D."/>
            <person name="Daum C."/>
            <person name="Ezra D."/>
            <person name="Gonzalez J."/>
            <person name="Henrissat B."/>
            <person name="Kuo A."/>
            <person name="Liang C."/>
            <person name="Lipzen A."/>
            <person name="Lutzoni F."/>
            <person name="Magnuson J."/>
            <person name="Mondo S."/>
            <person name="Nolan M."/>
            <person name="Ohm R."/>
            <person name="Pangilinan J."/>
            <person name="Park H.-J."/>
            <person name="Ramirez L."/>
            <person name="Alfaro M."/>
            <person name="Sun H."/>
            <person name="Tritt A."/>
            <person name="Yoshinaga Y."/>
            <person name="Zwiers L.-H."/>
            <person name="Turgeon B."/>
            <person name="Goodwin S."/>
            <person name="Spatafora J."/>
            <person name="Crous P."/>
            <person name="Grigoriev I."/>
        </authorList>
    </citation>
    <scope>NUCLEOTIDE SEQUENCE</scope>
    <source>
        <strain evidence="1">CBS 379.55</strain>
    </source>
</reference>
<accession>A0A6A6JJI1</accession>